<reference evidence="2 3" key="1">
    <citation type="submission" date="2016-10" db="EMBL/GenBank/DDBJ databases">
        <title>Draft genome sequence of Coniochaeta ligniaria NRRL30616, a lignocellulolytic fungus for bioabatement of inhibitors in plant biomass hydrolysates.</title>
        <authorList>
            <consortium name="DOE Joint Genome Institute"/>
            <person name="Jimenez D.J."/>
            <person name="Hector R.E."/>
            <person name="Riley R."/>
            <person name="Sun H."/>
            <person name="Grigoriev I.V."/>
            <person name="Van Elsas J.D."/>
            <person name="Nichols N.N."/>
        </authorList>
    </citation>
    <scope>NUCLEOTIDE SEQUENCE [LARGE SCALE GENOMIC DNA]</scope>
    <source>
        <strain evidence="2 3">NRRL 30616</strain>
    </source>
</reference>
<accession>A0A1J7K477</accession>
<feature type="region of interest" description="Disordered" evidence="1">
    <location>
        <begin position="513"/>
        <end position="538"/>
    </location>
</feature>
<dbReference type="STRING" id="1408157.A0A1J7K477"/>
<name>A0A1J7K477_9PEZI</name>
<protein>
    <submittedName>
        <fullName evidence="2">Uncharacterized protein</fullName>
    </submittedName>
</protein>
<evidence type="ECO:0000313" key="2">
    <source>
        <dbReference type="EMBL" id="OIW35002.1"/>
    </source>
</evidence>
<gene>
    <name evidence="2" type="ORF">CONLIGDRAFT_568140</name>
</gene>
<evidence type="ECO:0000256" key="1">
    <source>
        <dbReference type="SAM" id="MobiDB-lite"/>
    </source>
</evidence>
<keyword evidence="3" id="KW-1185">Reference proteome</keyword>
<evidence type="ECO:0000313" key="3">
    <source>
        <dbReference type="Proteomes" id="UP000182658"/>
    </source>
</evidence>
<proteinExistence type="predicted"/>
<sequence length="538" mass="60910">MGGSAFTSAPYLLNTPRMPPAVYHQVKSACQARLRELYLCVASPIEGPAKGDHGDVDIVVALERQAFFPSGSDPQLPHPRTGTEPFKMIAAALGAEHVIYLEPHLVGANMAIPWPGEDADMDGSDKDTDTPRQRRHIQVDIHIAQSLAEFQWHLFRHAHGDFFQLVGTTVRSLGLTVDEQALWIRIPEIEARDRKRAKVFLTDDPVEVLEFLGYKGYRETEPRNEDKHGFGQSLGIGDDDTGDPLSHGIWERPFNSVADLFDYVATCRWFWVTPPEAEEETNKSLRSNDRRRMKQRRVYQQWIEEYIPALWPSVRDDTFSNREFNNLSPADKRVAVREAAFERWPAAREIYMGNSRAWYLQITVEQQQREILAFIREAVAALGQSLNWNGVAVSALKKTVLFGDPNFGVVPGVLLRYPDGRYDVDEAKRFVMKMCWLVGEEAWSIMCAKGKERLLATVMQERMDNGAIENATASPAKVEVDVERVDEERETGEPKTRKAQVLEKIKFTAEVTPDAGEPNAKSTQSRLKRIKFGGEETP</sequence>
<dbReference type="AlphaFoldDB" id="A0A1J7K477"/>
<dbReference type="InParanoid" id="A0A1J7K477"/>
<dbReference type="Proteomes" id="UP000182658">
    <property type="component" value="Unassembled WGS sequence"/>
</dbReference>
<dbReference type="OrthoDB" id="4708870at2759"/>
<organism evidence="2 3">
    <name type="scientific">Coniochaeta ligniaria NRRL 30616</name>
    <dbReference type="NCBI Taxonomy" id="1408157"/>
    <lineage>
        <taxon>Eukaryota</taxon>
        <taxon>Fungi</taxon>
        <taxon>Dikarya</taxon>
        <taxon>Ascomycota</taxon>
        <taxon>Pezizomycotina</taxon>
        <taxon>Sordariomycetes</taxon>
        <taxon>Sordariomycetidae</taxon>
        <taxon>Coniochaetales</taxon>
        <taxon>Coniochaetaceae</taxon>
        <taxon>Coniochaeta</taxon>
    </lineage>
</organism>
<dbReference type="EMBL" id="KV875093">
    <property type="protein sequence ID" value="OIW35002.1"/>
    <property type="molecule type" value="Genomic_DNA"/>
</dbReference>